<keyword evidence="2" id="KW-1185">Reference proteome</keyword>
<dbReference type="InterPro" id="IPR012881">
    <property type="entry name" value="DUF1685"/>
</dbReference>
<evidence type="ECO:0000313" key="3">
    <source>
        <dbReference type="RefSeq" id="XP_018455583.2"/>
    </source>
</evidence>
<feature type="compositionally biased region" description="Basic and acidic residues" evidence="1">
    <location>
        <begin position="12"/>
        <end position="24"/>
    </location>
</feature>
<dbReference type="Pfam" id="PF07939">
    <property type="entry name" value="DUF1685"/>
    <property type="match status" value="1"/>
</dbReference>
<gene>
    <name evidence="3" type="primary">LOC108826701</name>
</gene>
<dbReference type="OrthoDB" id="641808at2759"/>
<proteinExistence type="predicted"/>
<dbReference type="RefSeq" id="XP_018455583.2">
    <property type="nucleotide sequence ID" value="XM_018600081.2"/>
</dbReference>
<organism evidence="2 3">
    <name type="scientific">Raphanus sativus</name>
    <name type="common">Radish</name>
    <name type="synonym">Raphanus raphanistrum var. sativus</name>
    <dbReference type="NCBI Taxonomy" id="3726"/>
    <lineage>
        <taxon>Eukaryota</taxon>
        <taxon>Viridiplantae</taxon>
        <taxon>Streptophyta</taxon>
        <taxon>Embryophyta</taxon>
        <taxon>Tracheophyta</taxon>
        <taxon>Spermatophyta</taxon>
        <taxon>Magnoliopsida</taxon>
        <taxon>eudicotyledons</taxon>
        <taxon>Gunneridae</taxon>
        <taxon>Pentapetalae</taxon>
        <taxon>rosids</taxon>
        <taxon>malvids</taxon>
        <taxon>Brassicales</taxon>
        <taxon>Brassicaceae</taxon>
        <taxon>Brassiceae</taxon>
        <taxon>Raphanus</taxon>
    </lineage>
</organism>
<sequence>MSSHNAAQPPRDLTKQHSWSHDVNRNEAWLRKKKKRSVDLIPRSKSITNDDLEELRGCIELGFGFEPDSPDTNQRLTDIIPALDLYCAVHRQYSDHLSRTSSFASEPDSSSFSTTTVVDKGDDWKTIKQKLKQWAQVVGFTVRQARKPS</sequence>
<dbReference type="PANTHER" id="PTHR31865">
    <property type="entry name" value="OSJNBA0071G03.3 PROTEIN"/>
    <property type="match status" value="1"/>
</dbReference>
<reference evidence="2" key="1">
    <citation type="journal article" date="2019" name="Database">
        <title>The radish genome database (RadishGD): an integrated information resource for radish genomics.</title>
        <authorList>
            <person name="Yu H.J."/>
            <person name="Baek S."/>
            <person name="Lee Y.J."/>
            <person name="Cho A."/>
            <person name="Mun J.H."/>
        </authorList>
    </citation>
    <scope>NUCLEOTIDE SEQUENCE [LARGE SCALE GENOMIC DNA]</scope>
    <source>
        <strain evidence="2">cv. WK10039</strain>
    </source>
</reference>
<feature type="region of interest" description="Disordered" evidence="1">
    <location>
        <begin position="1"/>
        <end position="24"/>
    </location>
</feature>
<dbReference type="KEGG" id="rsz:108826701"/>
<evidence type="ECO:0000256" key="1">
    <source>
        <dbReference type="SAM" id="MobiDB-lite"/>
    </source>
</evidence>
<name>A0A6J0L6T5_RAPSA</name>
<dbReference type="AlphaFoldDB" id="A0A6J0L6T5"/>
<evidence type="ECO:0000313" key="2">
    <source>
        <dbReference type="Proteomes" id="UP000504610"/>
    </source>
</evidence>
<protein>
    <submittedName>
        <fullName evidence="3">Uncharacterized protein LOC108826701</fullName>
    </submittedName>
</protein>
<dbReference type="Proteomes" id="UP000504610">
    <property type="component" value="Chromosome 9"/>
</dbReference>
<dbReference type="GeneID" id="108826701"/>
<reference evidence="3" key="2">
    <citation type="submission" date="2025-08" db="UniProtKB">
        <authorList>
            <consortium name="RefSeq"/>
        </authorList>
    </citation>
    <scope>IDENTIFICATION</scope>
    <source>
        <tissue evidence="3">Leaf</tissue>
    </source>
</reference>
<accession>A0A6J0L6T5</accession>
<dbReference type="PANTHER" id="PTHR31865:SF26">
    <property type="entry name" value="PUTATIVE (DUF1685)-RELATED"/>
    <property type="match status" value="1"/>
</dbReference>